<dbReference type="GO" id="GO:0004478">
    <property type="term" value="F:methionine adenosyltransferase activity"/>
    <property type="evidence" value="ECO:0007669"/>
    <property type="project" value="InterPro"/>
</dbReference>
<name>A0A5B8XGC3_9RICK</name>
<sequence>MSSIIFLFFYNFVKISLLFYFIDLFIVKILYFMSVKISECVSLGHPDKIADYISCYILDEFIKQDPYTKYALEVQVKDNTINLAGEVSSKCEDIDYKALCQKALIDIGYNKDYIAKWGGENVINYEEIHVNTFISKQSQTIAQGLSGWGDQGIFFGMAVRNESTDYMPFDYFLAKDINKKLFASNLGGLDIKTQVVTKGNDITKIIVAIPLLNNDTKNVEEFVRQNYKGNYELIVNGTGSYISHSSIADCGITGRKLVVDFYGSGCNIGGGSPWTKDGTKADLTLNLYARKKALDYLKSSNKDYIKCQIGCCIGRKEIEVIITDKNDEVLEFYVENRLPEEIINEFNLRTPIYSLLCKDGLFSRI</sequence>
<keyword evidence="2" id="KW-0808">Transferase</keyword>
<evidence type="ECO:0000313" key="12">
    <source>
        <dbReference type="Proteomes" id="UP000321934"/>
    </source>
</evidence>
<feature type="transmembrane region" description="Helical" evidence="8">
    <location>
        <begin position="12"/>
        <end position="33"/>
    </location>
</feature>
<dbReference type="InterPro" id="IPR022628">
    <property type="entry name" value="S-AdoMet_synt_N"/>
</dbReference>
<keyword evidence="6" id="KW-0460">Magnesium</keyword>
<evidence type="ECO:0000259" key="9">
    <source>
        <dbReference type="Pfam" id="PF00438"/>
    </source>
</evidence>
<dbReference type="InterPro" id="IPR022630">
    <property type="entry name" value="S-AdoMet_synt_C"/>
</dbReference>
<dbReference type="PANTHER" id="PTHR11964">
    <property type="entry name" value="S-ADENOSYLMETHIONINE SYNTHETASE"/>
    <property type="match status" value="1"/>
</dbReference>
<dbReference type="SUPFAM" id="SSF55973">
    <property type="entry name" value="S-adenosylmethionine synthetase"/>
    <property type="match status" value="3"/>
</dbReference>
<protein>
    <submittedName>
        <fullName evidence="11">S-adenosylmethionine synthase</fullName>
    </submittedName>
</protein>
<evidence type="ECO:0000256" key="2">
    <source>
        <dbReference type="ARBA" id="ARBA00022679"/>
    </source>
</evidence>
<dbReference type="GO" id="GO:0006556">
    <property type="term" value="P:S-adenosylmethionine biosynthetic process"/>
    <property type="evidence" value="ECO:0007669"/>
    <property type="project" value="InterPro"/>
</dbReference>
<evidence type="ECO:0000256" key="1">
    <source>
        <dbReference type="ARBA" id="ARBA00022563"/>
    </source>
</evidence>
<dbReference type="GO" id="GO:0006730">
    <property type="term" value="P:one-carbon metabolic process"/>
    <property type="evidence" value="ECO:0007669"/>
    <property type="project" value="UniProtKB-KW"/>
</dbReference>
<keyword evidence="8" id="KW-0472">Membrane</keyword>
<evidence type="ECO:0000313" key="11">
    <source>
        <dbReference type="EMBL" id="QED23271.1"/>
    </source>
</evidence>
<feature type="domain" description="S-adenosylmethionine synthetase N-terminal" evidence="9">
    <location>
        <begin position="37"/>
        <end position="138"/>
    </location>
</feature>
<dbReference type="GO" id="GO:0046872">
    <property type="term" value="F:metal ion binding"/>
    <property type="evidence" value="ECO:0007669"/>
    <property type="project" value="UniProtKB-KW"/>
</dbReference>
<dbReference type="InterPro" id="IPR002133">
    <property type="entry name" value="S-AdoMet_synthetase"/>
</dbReference>
<keyword evidence="8" id="KW-1133">Transmembrane helix</keyword>
<keyword evidence="12" id="KW-1185">Reference proteome</keyword>
<gene>
    <name evidence="11" type="ORF">Deia_00471</name>
</gene>
<evidence type="ECO:0000256" key="8">
    <source>
        <dbReference type="SAM" id="Phobius"/>
    </source>
</evidence>
<organism evidence="11 12">
    <name type="scientific">Candidatus Deianiraea vastatrix</name>
    <dbReference type="NCBI Taxonomy" id="2163644"/>
    <lineage>
        <taxon>Bacteria</taxon>
        <taxon>Pseudomonadati</taxon>
        <taxon>Pseudomonadota</taxon>
        <taxon>Alphaproteobacteria</taxon>
        <taxon>Rickettsiales</taxon>
        <taxon>Candidatus Deianiraeaceae</taxon>
        <taxon>Candidatus Deianiraea</taxon>
    </lineage>
</organism>
<evidence type="ECO:0000256" key="5">
    <source>
        <dbReference type="ARBA" id="ARBA00022840"/>
    </source>
</evidence>
<feature type="domain" description="S-adenosylmethionine synthetase C-terminal" evidence="10">
    <location>
        <begin position="247"/>
        <end position="364"/>
    </location>
</feature>
<dbReference type="InterPro" id="IPR022636">
    <property type="entry name" value="S-AdoMet_synthetase_sfam"/>
</dbReference>
<keyword evidence="4" id="KW-0547">Nucleotide-binding</keyword>
<proteinExistence type="predicted"/>
<dbReference type="Gene3D" id="3.30.300.10">
    <property type="match status" value="3"/>
</dbReference>
<dbReference type="Pfam" id="PF00438">
    <property type="entry name" value="S-AdoMet_synt_N"/>
    <property type="match status" value="1"/>
</dbReference>
<dbReference type="Pfam" id="PF02773">
    <property type="entry name" value="S-AdoMet_synt_C"/>
    <property type="match status" value="1"/>
</dbReference>
<keyword evidence="5" id="KW-0067">ATP-binding</keyword>
<evidence type="ECO:0000256" key="4">
    <source>
        <dbReference type="ARBA" id="ARBA00022741"/>
    </source>
</evidence>
<accession>A0A5B8XGC3</accession>
<keyword evidence="3" id="KW-0479">Metal-binding</keyword>
<keyword evidence="1" id="KW-0554">One-carbon metabolism</keyword>
<dbReference type="GO" id="GO:0005524">
    <property type="term" value="F:ATP binding"/>
    <property type="evidence" value="ECO:0007669"/>
    <property type="project" value="UniProtKB-KW"/>
</dbReference>
<dbReference type="Proteomes" id="UP000321934">
    <property type="component" value="Chromosome"/>
</dbReference>
<evidence type="ECO:0000259" key="10">
    <source>
        <dbReference type="Pfam" id="PF02773"/>
    </source>
</evidence>
<dbReference type="EMBL" id="CP029077">
    <property type="protein sequence ID" value="QED23271.1"/>
    <property type="molecule type" value="Genomic_DNA"/>
</dbReference>
<evidence type="ECO:0000256" key="3">
    <source>
        <dbReference type="ARBA" id="ARBA00022723"/>
    </source>
</evidence>
<keyword evidence="8" id="KW-0812">Transmembrane</keyword>
<reference evidence="11 12" key="1">
    <citation type="journal article" date="2019" name="ISME J.">
        <title>Deianiraea, an extracellular bacterium associated with the ciliate Paramecium, suggests an alternative scenario for the evolution of Rickettsiales.</title>
        <authorList>
            <person name="Castelli M."/>
            <person name="Sabaneyeva E."/>
            <person name="Lanzoni O."/>
            <person name="Lebedeva N."/>
            <person name="Floriano A.M."/>
            <person name="Gaiarsa S."/>
            <person name="Benken K."/>
            <person name="Modeo L."/>
            <person name="Bandi C."/>
            <person name="Potekhin A."/>
            <person name="Sassera D."/>
            <person name="Petroni G."/>
        </authorList>
    </citation>
    <scope>NUCLEOTIDE SEQUENCE [LARGE SCALE GENOMIC DNA]</scope>
    <source>
        <strain evidence="11">CyL4-1</strain>
    </source>
</reference>
<evidence type="ECO:0000256" key="7">
    <source>
        <dbReference type="ARBA" id="ARBA00022958"/>
    </source>
</evidence>
<dbReference type="AlphaFoldDB" id="A0A5B8XGC3"/>
<evidence type="ECO:0000256" key="6">
    <source>
        <dbReference type="ARBA" id="ARBA00022842"/>
    </source>
</evidence>
<keyword evidence="7" id="KW-0630">Potassium</keyword>